<protein>
    <submittedName>
        <fullName evidence="1">Uncharacterized protein</fullName>
    </submittedName>
</protein>
<name>A0A101LTR5_PICGL</name>
<comment type="caution">
    <text evidence="1">The sequence shown here is derived from an EMBL/GenBank/DDBJ whole genome shotgun (WGS) entry which is preliminary data.</text>
</comment>
<geneLocation type="mitochondrion" evidence="1"/>
<sequence length="30" mass="3506">MKSKTLTRASLLHSFYSNQAMNQLIMTFRS</sequence>
<keyword evidence="1" id="KW-0496">Mitochondrion</keyword>
<dbReference type="AlphaFoldDB" id="A0A101LTR5"/>
<proteinExistence type="predicted"/>
<accession>A0A101LTR5</accession>
<organism evidence="1">
    <name type="scientific">Picea glauca</name>
    <name type="common">White spruce</name>
    <name type="synonym">Pinus glauca</name>
    <dbReference type="NCBI Taxonomy" id="3330"/>
    <lineage>
        <taxon>Eukaryota</taxon>
        <taxon>Viridiplantae</taxon>
        <taxon>Streptophyta</taxon>
        <taxon>Embryophyta</taxon>
        <taxon>Tracheophyta</taxon>
        <taxon>Spermatophyta</taxon>
        <taxon>Pinopsida</taxon>
        <taxon>Pinidae</taxon>
        <taxon>Conifers I</taxon>
        <taxon>Pinales</taxon>
        <taxon>Pinaceae</taxon>
        <taxon>Picea</taxon>
    </lineage>
</organism>
<evidence type="ECO:0000313" key="1">
    <source>
        <dbReference type="EMBL" id="KUM45194.1"/>
    </source>
</evidence>
<reference evidence="1" key="1">
    <citation type="journal article" date="2015" name="Genome Biol. Evol.">
        <title>Organellar Genomes of White Spruce (Picea glauca): Assembly and Annotation.</title>
        <authorList>
            <person name="Jackman S.D."/>
            <person name="Warren R.L."/>
            <person name="Gibb E.A."/>
            <person name="Vandervalk B.P."/>
            <person name="Mohamadi H."/>
            <person name="Chu J."/>
            <person name="Raymond A."/>
            <person name="Pleasance S."/>
            <person name="Coope R."/>
            <person name="Wildung M.R."/>
            <person name="Ritland C.E."/>
            <person name="Bousquet J."/>
            <person name="Jones S.J."/>
            <person name="Bohlmann J."/>
            <person name="Birol I."/>
        </authorList>
    </citation>
    <scope>NUCLEOTIDE SEQUENCE [LARGE SCALE GENOMIC DNA]</scope>
    <source>
        <tissue evidence="1">Flushing bud</tissue>
    </source>
</reference>
<dbReference type="EMBL" id="LKAM01000024">
    <property type="protein sequence ID" value="KUM45194.1"/>
    <property type="molecule type" value="Genomic_DNA"/>
</dbReference>
<gene>
    <name evidence="1" type="ORF">ABT39_MTgene3581</name>
</gene>